<dbReference type="InterPro" id="IPR027417">
    <property type="entry name" value="P-loop_NTPase"/>
</dbReference>
<proteinExistence type="predicted"/>
<evidence type="ECO:0008006" key="2">
    <source>
        <dbReference type="Google" id="ProtNLM"/>
    </source>
</evidence>
<protein>
    <recommendedName>
        <fullName evidence="2">Dephospho-CoA kinase</fullName>
    </recommendedName>
</protein>
<accession>A0A6J4V3B7</accession>
<dbReference type="EMBL" id="CADCWL010000089">
    <property type="protein sequence ID" value="CAA9563584.1"/>
    <property type="molecule type" value="Genomic_DNA"/>
</dbReference>
<gene>
    <name evidence="1" type="ORF">AVDCRST_MAG19-2031</name>
</gene>
<sequence>MREQLAHVLWLGGSPCAGKSSIADGLAARQGLTVYRCDDAFHHHKERIDPRAQPVFARLARATCDEIWLRPTAQQIREEIALYREEFPQILADLAAMPRDRPILAEGAALLPELVGGLGVPPHRAIWVVPTEPFQRACYGERAWRHEVLAECSDKAQAWERWMRRDAGFAREVARQAGGMGYRLVTVDGAWSVEDQILAVEAHFRGLSHQPGRDD</sequence>
<organism evidence="1">
    <name type="scientific">uncultured Thermomicrobiales bacterium</name>
    <dbReference type="NCBI Taxonomy" id="1645740"/>
    <lineage>
        <taxon>Bacteria</taxon>
        <taxon>Pseudomonadati</taxon>
        <taxon>Thermomicrobiota</taxon>
        <taxon>Thermomicrobia</taxon>
        <taxon>Thermomicrobiales</taxon>
        <taxon>environmental samples</taxon>
    </lineage>
</organism>
<dbReference type="SUPFAM" id="SSF52540">
    <property type="entry name" value="P-loop containing nucleoside triphosphate hydrolases"/>
    <property type="match status" value="1"/>
</dbReference>
<dbReference type="Gene3D" id="3.40.50.300">
    <property type="entry name" value="P-loop containing nucleotide triphosphate hydrolases"/>
    <property type="match status" value="1"/>
</dbReference>
<name>A0A6J4V3B7_9BACT</name>
<evidence type="ECO:0000313" key="1">
    <source>
        <dbReference type="EMBL" id="CAA9563584.1"/>
    </source>
</evidence>
<reference evidence="1" key="1">
    <citation type="submission" date="2020-02" db="EMBL/GenBank/DDBJ databases">
        <authorList>
            <person name="Meier V. D."/>
        </authorList>
    </citation>
    <scope>NUCLEOTIDE SEQUENCE</scope>
    <source>
        <strain evidence="1">AVDCRST_MAG19</strain>
    </source>
</reference>
<dbReference type="AlphaFoldDB" id="A0A6J4V3B7"/>